<name>A0A832S9I0_9EURY</name>
<sequence length="345" mass="39045">MKPYANNLEHLLDELSRIDLMVQSYLEKVLESFPGAGDEFRGLYVSEAEIEQIQKNPGIGGQQVVADARIERHKVIEAIIEAIREEINARKIESLRKGTELRLHILSELFGLDPFEMDILLIGLAPELDLKYEKLYPYLQNDVNKKRPTVDLVLSMFIPAIEEKIKAREYFLPDASLRKNHLIHLLEGETNSSLSLISSFIKIDDRIVNFLLGYDDLDTRIGNFSALIKSKRSFEDLILPADFKSKLMNMAIWYSSNKLPLKLVFCGPLGSGKKSAAEAVCRVAGINLLVVNSRVLFEVQSLETSLENIDLIRREALLQNSALYLQAFDVVFDGKEAMNFAEALN</sequence>
<dbReference type="RefSeq" id="WP_011022058.1">
    <property type="nucleotide sequence ID" value="NZ_DUJU01000096.1"/>
</dbReference>
<gene>
    <name evidence="2" type="ORF">HA338_08375</name>
</gene>
<dbReference type="SUPFAM" id="SSF52540">
    <property type="entry name" value="P-loop containing nucleoside triphosphate hydrolases"/>
    <property type="match status" value="1"/>
</dbReference>
<evidence type="ECO:0000259" key="1">
    <source>
        <dbReference type="Pfam" id="PF22977"/>
    </source>
</evidence>
<organism evidence="2 3">
    <name type="scientific">Methanosarcina acetivorans</name>
    <dbReference type="NCBI Taxonomy" id="2214"/>
    <lineage>
        <taxon>Archaea</taxon>
        <taxon>Methanobacteriati</taxon>
        <taxon>Methanobacteriota</taxon>
        <taxon>Stenosarchaea group</taxon>
        <taxon>Methanomicrobia</taxon>
        <taxon>Methanosarcinales</taxon>
        <taxon>Methanosarcinaceae</taxon>
        <taxon>Methanosarcina</taxon>
    </lineage>
</organism>
<accession>A0A832S9I0</accession>
<protein>
    <recommendedName>
        <fullName evidence="1">Winged helix domain-containing protein</fullName>
    </recommendedName>
</protein>
<feature type="domain" description="Winged helix" evidence="1">
    <location>
        <begin position="1"/>
        <end position="225"/>
    </location>
</feature>
<dbReference type="InterPro" id="IPR027417">
    <property type="entry name" value="P-loop_NTPase"/>
</dbReference>
<dbReference type="GeneID" id="1473955"/>
<evidence type="ECO:0000313" key="3">
    <source>
        <dbReference type="Proteomes" id="UP000600774"/>
    </source>
</evidence>
<dbReference type="Pfam" id="PF22977">
    <property type="entry name" value="WHD"/>
    <property type="match status" value="1"/>
</dbReference>
<comment type="caution">
    <text evidence="2">The sequence shown here is derived from an EMBL/GenBank/DDBJ whole genome shotgun (WGS) entry which is preliminary data.</text>
</comment>
<dbReference type="Proteomes" id="UP000600774">
    <property type="component" value="Unassembled WGS sequence"/>
</dbReference>
<dbReference type="AlphaFoldDB" id="A0A832S9I0"/>
<dbReference type="InterPro" id="IPR054472">
    <property type="entry name" value="WHD"/>
</dbReference>
<reference evidence="2" key="1">
    <citation type="journal article" date="2020" name="bioRxiv">
        <title>A rank-normalized archaeal taxonomy based on genome phylogeny resolves widespread incomplete and uneven classifications.</title>
        <authorList>
            <person name="Rinke C."/>
            <person name="Chuvochina M."/>
            <person name="Mussig A.J."/>
            <person name="Chaumeil P.-A."/>
            <person name="Waite D.W."/>
            <person name="Whitman W.B."/>
            <person name="Parks D.H."/>
            <person name="Hugenholtz P."/>
        </authorList>
    </citation>
    <scope>NUCLEOTIDE SEQUENCE</scope>
    <source>
        <strain evidence="2">UBA8876</strain>
    </source>
</reference>
<dbReference type="EMBL" id="DUJU01000096">
    <property type="protein sequence ID" value="HIH94043.1"/>
    <property type="molecule type" value="Genomic_DNA"/>
</dbReference>
<proteinExistence type="predicted"/>
<dbReference type="Gene3D" id="3.40.50.300">
    <property type="entry name" value="P-loop containing nucleotide triphosphate hydrolases"/>
    <property type="match status" value="1"/>
</dbReference>
<evidence type="ECO:0000313" key="2">
    <source>
        <dbReference type="EMBL" id="HIH94043.1"/>
    </source>
</evidence>